<dbReference type="InterPro" id="IPR011990">
    <property type="entry name" value="TPR-like_helical_dom_sf"/>
</dbReference>
<protein>
    <recommendedName>
        <fullName evidence="8">Pentatricopeptide repeat domain-containing protein</fullName>
    </recommendedName>
</protein>
<dbReference type="PANTHER" id="PTHR47936">
    <property type="entry name" value="PPR_LONG DOMAIN-CONTAINING PROTEIN"/>
    <property type="match status" value="1"/>
</dbReference>
<comment type="function">
    <text evidence="3">Regulates mitochondrial small subunit maturation by controlling 15S rRNA 5'-end processing. Localizes to the 5' precursor of the 15S rRNA in a position that is subsequently occupied by mS47 in the mature yeast mtSSU. Uses structure and sequence-specific RNA recognition, binding to a single-stranded region of the precursor and specifically recognizing bases -6 to -1. The exchange of Ccm1 for mS47 is coupled to the irreversible removal of precursor rRNA that is accompanied by conformational changes of the mitoribosomal proteins uS5m and mS26. These conformational changes signal completion of 5'-end rRNA processing through protection of the mature 5'-end of the 15S rRNA and stabilization of mS47. The removal of the 5' precursor together with the dissociation of Ccm1 may be catalyzed by the 5'-3' exoribonuclease Pet127. Involved in the specific removal of group I introns in mitochondrial encoded transcripts.</text>
</comment>
<evidence type="ECO:0000313" key="6">
    <source>
        <dbReference type="EMBL" id="KAL1857556.1"/>
    </source>
</evidence>
<feature type="region of interest" description="Disordered" evidence="5">
    <location>
        <begin position="850"/>
        <end position="869"/>
    </location>
</feature>
<evidence type="ECO:0000313" key="7">
    <source>
        <dbReference type="Proteomes" id="UP001583177"/>
    </source>
</evidence>
<dbReference type="EMBL" id="JAWRVE010000112">
    <property type="protein sequence ID" value="KAL1857556.1"/>
    <property type="molecule type" value="Genomic_DNA"/>
</dbReference>
<dbReference type="PANTHER" id="PTHR47936:SF1">
    <property type="entry name" value="PENTATRICOPEPTIDE REPEAT-CONTAINING PROTEIN GUN1, CHLOROPLASTIC"/>
    <property type="match status" value="1"/>
</dbReference>
<evidence type="ECO:0000256" key="5">
    <source>
        <dbReference type="SAM" id="MobiDB-lite"/>
    </source>
</evidence>
<proteinExistence type="inferred from homology"/>
<organism evidence="6 7">
    <name type="scientific">Diaporthe australafricana</name>
    <dbReference type="NCBI Taxonomy" id="127596"/>
    <lineage>
        <taxon>Eukaryota</taxon>
        <taxon>Fungi</taxon>
        <taxon>Dikarya</taxon>
        <taxon>Ascomycota</taxon>
        <taxon>Pezizomycotina</taxon>
        <taxon>Sordariomycetes</taxon>
        <taxon>Sordariomycetidae</taxon>
        <taxon>Diaporthales</taxon>
        <taxon>Diaporthaceae</taxon>
        <taxon>Diaporthe</taxon>
    </lineage>
</organism>
<feature type="region of interest" description="Disordered" evidence="5">
    <location>
        <begin position="957"/>
        <end position="985"/>
    </location>
</feature>
<evidence type="ECO:0008006" key="8">
    <source>
        <dbReference type="Google" id="ProtNLM"/>
    </source>
</evidence>
<feature type="compositionally biased region" description="Basic and acidic residues" evidence="5">
    <location>
        <begin position="964"/>
        <end position="985"/>
    </location>
</feature>
<dbReference type="InterPro" id="IPR002885">
    <property type="entry name" value="PPR_rpt"/>
</dbReference>
<keyword evidence="2" id="KW-0677">Repeat</keyword>
<feature type="region of interest" description="Disordered" evidence="5">
    <location>
        <begin position="39"/>
        <end position="128"/>
    </location>
</feature>
<name>A0ABR3WB28_9PEZI</name>
<gene>
    <name evidence="6" type="ORF">Daus18300_010314</name>
</gene>
<sequence>MSLGINAIWRARPQRPLGLLIPRESRFVLRPPFIHTPFTSSLFSTRPPLSFPDSKEHSDAVEQGQETDEGQRDNGDEPSETPPVRRIEVVGRTDEARELRAWLSQEPKRERKKVKGPKTDLDDLEESLERSTLAGSVLVKPAKTYPNKRESRKSSRAHHKSTSTQIYLDRNLQNMIREGNHVNPECTDWRHVLSLLASRTPEESVEWIEDGMKIELREQALAAVMNDGGDEKIGAIRRRSGASIKVLRAENPSDASALSISGTRAAINNATAEFRRIAGSITITRLWTPLAPGEAKTETFSDDDFFVPPLTREEGGLWHRFKVDYNAYTTPWPTHMSHTSFEQYVASLTDSIILPHLNSVLYNPAKHAVRLDHERAVARRLQRVFSNFEARPWISCSALKLALYFLCRKGDKYLPEVRSIFVGMDRYGLQMDADVFNLMLRAPTKTRHLRKFRQTILLMTRRGFAPNLDTWILFLRMFESVEVRSYILQAMNSKNLLGTPVAIQRVAEEMASFDAEHAMNEGKDLPTFMQEQADRYGLDWLTRDAANPVLDVLCRHGRFRDAFELLDRMHAHVESIPMDFQADRIAHRPDVVSFNTIISHAHTQGKMVVAINAVRKMRTAAFTTQADRVTFHLLFEMAWKARLRSTISIIWKYASLARLTTWRMRQRVASLLSGEPVEGEWDTEHGISPTVYAQLGGERLARDLVGGEQALAKIRALGEGRHRAELGVLAAKCWPEAFGDFGPRVSLGHVLSLAFLKDHLCLSAKRKSRAYPVQDMEERIRMRPLALSLRKRRSIQEFGHGDLAVYKGKEGEPVKAEDKWIFAVVVAQNRKKLTVLHVPSQFDGDETLADEQEYSPGEPDPDHSEASTPRTVAILDPEVWADAWREDQGLDIEAPPRHELQTSNEDDILAALGRLEVNYMSFRKVVSVSEEDDGLDDFAADKAEDGLYENPEIAWRQIRRPHSREKSSMVEHGGRTSGKEDDHRR</sequence>
<dbReference type="Gene3D" id="1.25.40.10">
    <property type="entry name" value="Tetratricopeptide repeat domain"/>
    <property type="match status" value="2"/>
</dbReference>
<feature type="region of interest" description="Disordered" evidence="5">
    <location>
        <begin position="144"/>
        <end position="164"/>
    </location>
</feature>
<keyword evidence="7" id="KW-1185">Reference proteome</keyword>
<evidence type="ECO:0000256" key="4">
    <source>
        <dbReference type="ARBA" id="ARBA00044511"/>
    </source>
</evidence>
<comment type="caution">
    <text evidence="6">The sequence shown here is derived from an EMBL/GenBank/DDBJ whole genome shotgun (WGS) entry which is preliminary data.</text>
</comment>
<evidence type="ECO:0000256" key="2">
    <source>
        <dbReference type="ARBA" id="ARBA00022737"/>
    </source>
</evidence>
<reference evidence="6 7" key="1">
    <citation type="journal article" date="2024" name="IMA Fungus">
        <title>IMA Genome - F19 : A genome assembly and annotation guide to empower mycologists, including annotated draft genome sequences of Ceratocystis pirilliformis, Diaporthe australafricana, Fusarium ophioides, Paecilomyces lecythidis, and Sporothrix stenoceras.</title>
        <authorList>
            <person name="Aylward J."/>
            <person name="Wilson A.M."/>
            <person name="Visagie C.M."/>
            <person name="Spraker J."/>
            <person name="Barnes I."/>
            <person name="Buitendag C."/>
            <person name="Ceriani C."/>
            <person name="Del Mar Angel L."/>
            <person name="du Plessis D."/>
            <person name="Fuchs T."/>
            <person name="Gasser K."/>
            <person name="Kramer D."/>
            <person name="Li W."/>
            <person name="Munsamy K."/>
            <person name="Piso A."/>
            <person name="Price J.L."/>
            <person name="Sonnekus B."/>
            <person name="Thomas C."/>
            <person name="van der Nest A."/>
            <person name="van Dijk A."/>
            <person name="van Heerden A."/>
            <person name="van Vuuren N."/>
            <person name="Yilmaz N."/>
            <person name="Duong T.A."/>
            <person name="van der Merwe N.A."/>
            <person name="Wingfield M.J."/>
            <person name="Wingfield B.D."/>
        </authorList>
    </citation>
    <scope>NUCLEOTIDE SEQUENCE [LARGE SCALE GENOMIC DNA]</scope>
    <source>
        <strain evidence="6 7">CMW 18300</strain>
    </source>
</reference>
<dbReference type="Proteomes" id="UP001583177">
    <property type="component" value="Unassembled WGS sequence"/>
</dbReference>
<accession>A0ABR3WB28</accession>
<dbReference type="NCBIfam" id="TIGR00756">
    <property type="entry name" value="PPR"/>
    <property type="match status" value="1"/>
</dbReference>
<evidence type="ECO:0000256" key="3">
    <source>
        <dbReference type="ARBA" id="ARBA00044493"/>
    </source>
</evidence>
<evidence type="ECO:0000256" key="1">
    <source>
        <dbReference type="ARBA" id="ARBA00006192"/>
    </source>
</evidence>
<feature type="compositionally biased region" description="Basic and acidic residues" evidence="5">
    <location>
        <begin position="83"/>
        <end position="100"/>
    </location>
</feature>
<comment type="subunit">
    <text evidence="4">Binds to mitochondrial small subunit 15S rRNA.</text>
</comment>
<comment type="similarity">
    <text evidence="1">Belongs to the CCM1 family.</text>
</comment>